<evidence type="ECO:0000313" key="3">
    <source>
        <dbReference type="Proteomes" id="UP000266720"/>
    </source>
</evidence>
<dbReference type="GeneID" id="25406374"/>
<sequence length="97" mass="10805">MSKEKTSENRGPDKKGKDQPYMKHLYDGDAWGIFYLPIDDFEADLPELGKALDHIQQNHGEATAVIPNIGLTKASLLLGTSFQGVKGFAIIYKKRNL</sequence>
<reference evidence="3" key="1">
    <citation type="book" date="2010" name="EXTREMOPHILES" publisher="0:0-0">
        <title>Complete genome sequences of ten hyperthermophilic archaea reveal their metabolic capabilities and possible ecological roles.</title>
        <editorList>
            <person name="?"/>
        </editorList>
        <authorList>
            <person name="Ravin N.V."/>
            <person name="Mardanov A.V."/>
            <person name="Bonch-Osmolovskaya E.A."/>
            <person name="Skryabin K.G."/>
        </authorList>
    </citation>
    <scope>NUCLEOTIDE SEQUENCE [LARGE SCALE GENOMIC DNA]</scope>
    <source>
        <strain evidence="3">1505</strain>
    </source>
</reference>
<name>A0A3G1A718_9CREN</name>
<protein>
    <submittedName>
        <fullName evidence="2">Uncharacterized protein</fullName>
    </submittedName>
</protein>
<dbReference type="KEGG" id="tcb:TCARB_0953"/>
<dbReference type="Proteomes" id="UP000266720">
    <property type="component" value="Chromosome"/>
</dbReference>
<accession>A0A3G1A718</accession>
<organism evidence="2 3">
    <name type="scientific">Thermofilum adornatum 1505</name>
    <dbReference type="NCBI Taxonomy" id="697581"/>
    <lineage>
        <taxon>Archaea</taxon>
        <taxon>Thermoproteota</taxon>
        <taxon>Thermoprotei</taxon>
        <taxon>Thermofilales</taxon>
        <taxon>Thermofilaceae</taxon>
        <taxon>Thermofilum</taxon>
    </lineage>
</organism>
<evidence type="ECO:0000256" key="1">
    <source>
        <dbReference type="SAM" id="MobiDB-lite"/>
    </source>
</evidence>
<dbReference type="RefSeq" id="WP_052886860.1">
    <property type="nucleotide sequence ID" value="NZ_CP007493.1"/>
</dbReference>
<dbReference type="EMBL" id="CP007493">
    <property type="protein sequence ID" value="AJB42003.1"/>
    <property type="molecule type" value="Genomic_DNA"/>
</dbReference>
<dbReference type="AlphaFoldDB" id="A0A3G1A718"/>
<feature type="region of interest" description="Disordered" evidence="1">
    <location>
        <begin position="1"/>
        <end position="21"/>
    </location>
</feature>
<proteinExistence type="predicted"/>
<gene>
    <name evidence="2" type="ORF">TCARB_0953</name>
</gene>
<evidence type="ECO:0000313" key="2">
    <source>
        <dbReference type="EMBL" id="AJB42003.1"/>
    </source>
</evidence>